<protein>
    <submittedName>
        <fullName evidence="3">Uncharacterized protein</fullName>
    </submittedName>
</protein>
<dbReference type="Proteomes" id="UP000000925">
    <property type="component" value="Chromosome"/>
</dbReference>
<organism evidence="3 4">
    <name type="scientific">Coraliomargarita akajimensis (strain DSM 45221 / IAM 15411 / JCM 23193 / KCTC 12865 / 04OKA010-24)</name>
    <dbReference type="NCBI Taxonomy" id="583355"/>
    <lineage>
        <taxon>Bacteria</taxon>
        <taxon>Pseudomonadati</taxon>
        <taxon>Verrucomicrobiota</taxon>
        <taxon>Opitutia</taxon>
        <taxon>Puniceicoccales</taxon>
        <taxon>Coraliomargaritaceae</taxon>
        <taxon>Coraliomargarita</taxon>
    </lineage>
</organism>
<dbReference type="STRING" id="583355.Caka_0977"/>
<dbReference type="HOGENOM" id="CLU_768862_0_0_0"/>
<evidence type="ECO:0000256" key="2">
    <source>
        <dbReference type="SAM" id="SignalP"/>
    </source>
</evidence>
<evidence type="ECO:0000256" key="1">
    <source>
        <dbReference type="SAM" id="MobiDB-lite"/>
    </source>
</evidence>
<gene>
    <name evidence="3" type="ordered locus">Caka_0977</name>
</gene>
<feature type="signal peptide" evidence="2">
    <location>
        <begin position="1"/>
        <end position="29"/>
    </location>
</feature>
<name>D5ER06_CORAD</name>
<keyword evidence="4" id="KW-1185">Reference proteome</keyword>
<sequence>MKNSRAGAFSSVPTFCTCMLIAFSQGVDASLPFAEDFETYAENQSIRELNNWQQEGSGSAVAQSASTHSGSYALEARDEVRLQQALSSNAGVVWSDQHIRFAATVAGTTPALPDTASAAVFLDANGQLNVADGNQWTIPSGITAVSLTEWHRVTLKLDYGLQTYSVWLNDVQVATNLSFVNAVASFAGIELDHNLEASTYLDDISAGTTEPSELDNDGDGLSNSWEQANGLDANDDGSSNSANGAMGNPDGDALLNLEELAFDTDPNASDSHLGPYQQVSEFESTDYFGIVYRESQLTSRIDYTAQFRNSLSTGDWASLAGERRVLDADPDGDGSCQLIEIRVPMDTDAKFLRLSLQTPN</sequence>
<dbReference type="EMBL" id="CP001998">
    <property type="protein sequence ID" value="ADE53999.1"/>
    <property type="molecule type" value="Genomic_DNA"/>
</dbReference>
<reference evidence="3 4" key="1">
    <citation type="journal article" date="2010" name="Stand. Genomic Sci.">
        <title>Complete genome sequence of Coraliomargarita akajimensis type strain (04OKA010-24).</title>
        <authorList>
            <person name="Mavromatis K."/>
            <person name="Abt B."/>
            <person name="Brambilla E."/>
            <person name="Lapidus A."/>
            <person name="Copeland A."/>
            <person name="Deshpande S."/>
            <person name="Nolan M."/>
            <person name="Lucas S."/>
            <person name="Tice H."/>
            <person name="Cheng J.F."/>
            <person name="Han C."/>
            <person name="Detter J.C."/>
            <person name="Woyke T."/>
            <person name="Goodwin L."/>
            <person name="Pitluck S."/>
            <person name="Held B."/>
            <person name="Brettin T."/>
            <person name="Tapia R."/>
            <person name="Ivanova N."/>
            <person name="Mikhailova N."/>
            <person name="Pati A."/>
            <person name="Liolios K."/>
            <person name="Chen A."/>
            <person name="Palaniappan K."/>
            <person name="Land M."/>
            <person name="Hauser L."/>
            <person name="Chang Y.J."/>
            <person name="Jeffries C.D."/>
            <person name="Rohde M."/>
            <person name="Goker M."/>
            <person name="Bristow J."/>
            <person name="Eisen J.A."/>
            <person name="Markowitz V."/>
            <person name="Hugenholtz P."/>
            <person name="Klenk H.P."/>
            <person name="Kyrpides N.C."/>
        </authorList>
    </citation>
    <scope>NUCLEOTIDE SEQUENCE [LARGE SCALE GENOMIC DNA]</scope>
    <source>
        <strain evidence="4">DSM 45221 / IAM 15411 / JCM 23193 / KCTC 12865</strain>
    </source>
</reference>
<feature type="region of interest" description="Disordered" evidence="1">
    <location>
        <begin position="206"/>
        <end position="250"/>
    </location>
</feature>
<keyword evidence="2" id="KW-0732">Signal</keyword>
<dbReference type="KEGG" id="caa:Caka_0977"/>
<evidence type="ECO:0000313" key="4">
    <source>
        <dbReference type="Proteomes" id="UP000000925"/>
    </source>
</evidence>
<accession>D5ER06</accession>
<evidence type="ECO:0000313" key="3">
    <source>
        <dbReference type="EMBL" id="ADE53999.1"/>
    </source>
</evidence>
<dbReference type="Gene3D" id="2.60.120.200">
    <property type="match status" value="1"/>
</dbReference>
<feature type="chain" id="PRO_5003071715" evidence="2">
    <location>
        <begin position="30"/>
        <end position="360"/>
    </location>
</feature>
<dbReference type="AlphaFoldDB" id="D5ER06"/>
<proteinExistence type="predicted"/>